<sequence>MNATVSTEVVKQRPPLAVAFSNTASRTYRKTHVWTCDYDKVYTVSSYKQTVHLCRVARWEKTPSFQAVVCAKLLHVNMNGKWS</sequence>
<dbReference type="AlphaFoldDB" id="A0A0E9PFJ1"/>
<reference evidence="1" key="2">
    <citation type="journal article" date="2015" name="Fish Shellfish Immunol.">
        <title>Early steps in the European eel (Anguilla anguilla)-Vibrio vulnificus interaction in the gills: Role of the RtxA13 toxin.</title>
        <authorList>
            <person name="Callol A."/>
            <person name="Pajuelo D."/>
            <person name="Ebbesson L."/>
            <person name="Teles M."/>
            <person name="MacKenzie S."/>
            <person name="Amaro C."/>
        </authorList>
    </citation>
    <scope>NUCLEOTIDE SEQUENCE</scope>
</reference>
<name>A0A0E9PFJ1_ANGAN</name>
<dbReference type="EMBL" id="GBXM01105944">
    <property type="protein sequence ID" value="JAH02633.1"/>
    <property type="molecule type" value="Transcribed_RNA"/>
</dbReference>
<reference evidence="1" key="1">
    <citation type="submission" date="2014-11" db="EMBL/GenBank/DDBJ databases">
        <authorList>
            <person name="Amaro Gonzalez C."/>
        </authorList>
    </citation>
    <scope>NUCLEOTIDE SEQUENCE</scope>
</reference>
<accession>A0A0E9PFJ1</accession>
<protein>
    <submittedName>
        <fullName evidence="1">Uncharacterized protein</fullName>
    </submittedName>
</protein>
<evidence type="ECO:0000313" key="1">
    <source>
        <dbReference type="EMBL" id="JAH02633.1"/>
    </source>
</evidence>
<organism evidence="1">
    <name type="scientific">Anguilla anguilla</name>
    <name type="common">European freshwater eel</name>
    <name type="synonym">Muraena anguilla</name>
    <dbReference type="NCBI Taxonomy" id="7936"/>
    <lineage>
        <taxon>Eukaryota</taxon>
        <taxon>Metazoa</taxon>
        <taxon>Chordata</taxon>
        <taxon>Craniata</taxon>
        <taxon>Vertebrata</taxon>
        <taxon>Euteleostomi</taxon>
        <taxon>Actinopterygii</taxon>
        <taxon>Neopterygii</taxon>
        <taxon>Teleostei</taxon>
        <taxon>Anguilliformes</taxon>
        <taxon>Anguillidae</taxon>
        <taxon>Anguilla</taxon>
    </lineage>
</organism>
<proteinExistence type="predicted"/>